<organism evidence="1 2">
    <name type="scientific">Caerostris extrusa</name>
    <name type="common">Bark spider</name>
    <name type="synonym">Caerostris bankana</name>
    <dbReference type="NCBI Taxonomy" id="172846"/>
    <lineage>
        <taxon>Eukaryota</taxon>
        <taxon>Metazoa</taxon>
        <taxon>Ecdysozoa</taxon>
        <taxon>Arthropoda</taxon>
        <taxon>Chelicerata</taxon>
        <taxon>Arachnida</taxon>
        <taxon>Araneae</taxon>
        <taxon>Araneomorphae</taxon>
        <taxon>Entelegynae</taxon>
        <taxon>Araneoidea</taxon>
        <taxon>Araneidae</taxon>
        <taxon>Caerostris</taxon>
    </lineage>
</organism>
<gene>
    <name evidence="1" type="ORF">CEXT_369141</name>
</gene>
<sequence length="34" mass="3428">SQSKCNSTAANLITVALGVLGTTQLNPTPTIAEL</sequence>
<comment type="caution">
    <text evidence="1">The sequence shown here is derived from an EMBL/GenBank/DDBJ whole genome shotgun (WGS) entry which is preliminary data.</text>
</comment>
<protein>
    <submittedName>
        <fullName evidence="1">Uncharacterized protein</fullName>
    </submittedName>
</protein>
<reference evidence="1 2" key="1">
    <citation type="submission" date="2021-06" db="EMBL/GenBank/DDBJ databases">
        <title>Caerostris extrusa draft genome.</title>
        <authorList>
            <person name="Kono N."/>
            <person name="Arakawa K."/>
        </authorList>
    </citation>
    <scope>NUCLEOTIDE SEQUENCE [LARGE SCALE GENOMIC DNA]</scope>
</reference>
<dbReference type="EMBL" id="BPLR01000386">
    <property type="protein sequence ID" value="GIY94371.1"/>
    <property type="molecule type" value="Genomic_DNA"/>
</dbReference>
<name>A0AAV4XGQ2_CAEEX</name>
<proteinExistence type="predicted"/>
<evidence type="ECO:0000313" key="2">
    <source>
        <dbReference type="Proteomes" id="UP001054945"/>
    </source>
</evidence>
<feature type="non-terminal residue" evidence="1">
    <location>
        <position position="1"/>
    </location>
</feature>
<dbReference type="AlphaFoldDB" id="A0AAV4XGQ2"/>
<evidence type="ECO:0000313" key="1">
    <source>
        <dbReference type="EMBL" id="GIY94371.1"/>
    </source>
</evidence>
<keyword evidence="2" id="KW-1185">Reference proteome</keyword>
<accession>A0AAV4XGQ2</accession>
<dbReference type="Proteomes" id="UP001054945">
    <property type="component" value="Unassembled WGS sequence"/>
</dbReference>